<sequence length="304" mass="32716">MKAKFSRMWVAASVFAALSVAPPAMAAKQGAKTDSKADVRTDARTDGRATAPRPLPADAVASVNGVTIPKVSVDTMVKASGQPDSPQLRELFKGQLIANELLRQAAQKQHYEARPEVQAALEAAKTMIVTRAYMAEHLNAAPVSDADVKAKYDAVVATLGENEYHASAIAVRDPAVAQTVLDELRKGNDFAALARQYSQGPNAAQGGQLNWVSFKTPITAGNTQSWPQPIAEALVKLPKGGVSAEPLKVGDQFWILRMDDRRATQIPKFEDSAPLLRKQLEQVAMEKATAQVIGELVKNARIQQ</sequence>
<dbReference type="EMBL" id="CP011807">
    <property type="protein sequence ID" value="AKM30241.1"/>
    <property type="molecule type" value="Genomic_DNA"/>
</dbReference>
<evidence type="ECO:0000259" key="8">
    <source>
        <dbReference type="PROSITE" id="PS50198"/>
    </source>
</evidence>
<dbReference type="InterPro" id="IPR027304">
    <property type="entry name" value="Trigger_fact/SurA_dom_sf"/>
</dbReference>
<gene>
    <name evidence="9" type="ORF">AB870_09200</name>
</gene>
<dbReference type="SUPFAM" id="SSF109998">
    <property type="entry name" value="Triger factor/SurA peptide-binding domain-like"/>
    <property type="match status" value="1"/>
</dbReference>
<comment type="catalytic activity">
    <reaction evidence="1">
        <text>[protein]-peptidylproline (omega=180) = [protein]-peptidylproline (omega=0)</text>
        <dbReference type="Rhea" id="RHEA:16237"/>
        <dbReference type="Rhea" id="RHEA-COMP:10747"/>
        <dbReference type="Rhea" id="RHEA-COMP:10748"/>
        <dbReference type="ChEBI" id="CHEBI:83833"/>
        <dbReference type="ChEBI" id="CHEBI:83834"/>
        <dbReference type="EC" id="5.2.1.8"/>
    </reaction>
</comment>
<dbReference type="AlphaFoldDB" id="A0A0H3WUP8"/>
<keyword evidence="10" id="KW-1185">Reference proteome</keyword>
<proteinExistence type="inferred from homology"/>
<evidence type="ECO:0000256" key="6">
    <source>
        <dbReference type="SAM" id="MobiDB-lite"/>
    </source>
</evidence>
<protein>
    <recommendedName>
        <fullName evidence="3">peptidylprolyl isomerase</fullName>
        <ecNumber evidence="3">5.2.1.8</ecNumber>
    </recommendedName>
</protein>
<dbReference type="SUPFAM" id="SSF54534">
    <property type="entry name" value="FKBP-like"/>
    <property type="match status" value="1"/>
</dbReference>
<dbReference type="GO" id="GO:0003755">
    <property type="term" value="F:peptidyl-prolyl cis-trans isomerase activity"/>
    <property type="evidence" value="ECO:0007669"/>
    <property type="project" value="UniProtKB-KW"/>
</dbReference>
<dbReference type="EC" id="5.2.1.8" evidence="3"/>
<evidence type="ECO:0000256" key="5">
    <source>
        <dbReference type="PROSITE-ProRule" id="PRU00278"/>
    </source>
</evidence>
<dbReference type="InterPro" id="IPR046357">
    <property type="entry name" value="PPIase_dom_sf"/>
</dbReference>
<dbReference type="Pfam" id="PF13145">
    <property type="entry name" value="Rotamase_2"/>
    <property type="match status" value="1"/>
</dbReference>
<dbReference type="Proteomes" id="UP000035651">
    <property type="component" value="Chromosome"/>
</dbReference>
<keyword evidence="4 5" id="KW-0697">Rotamase</keyword>
<feature type="region of interest" description="Disordered" evidence="6">
    <location>
        <begin position="27"/>
        <end position="55"/>
    </location>
</feature>
<dbReference type="InterPro" id="IPR000297">
    <property type="entry name" value="PPIase_PpiC"/>
</dbReference>
<feature type="compositionally biased region" description="Basic and acidic residues" evidence="6">
    <location>
        <begin position="31"/>
        <end position="47"/>
    </location>
</feature>
<dbReference type="STRING" id="656179.AB870_09200"/>
<dbReference type="InterPro" id="IPR050245">
    <property type="entry name" value="PrsA_foldase"/>
</dbReference>
<keyword evidence="7" id="KW-0732">Signal</keyword>
<feature type="domain" description="PpiC" evidence="8">
    <location>
        <begin position="161"/>
        <end position="260"/>
    </location>
</feature>
<keyword evidence="5" id="KW-0413">Isomerase</keyword>
<feature type="chain" id="PRO_5007771821" description="peptidylprolyl isomerase" evidence="7">
    <location>
        <begin position="27"/>
        <end position="304"/>
    </location>
</feature>
<dbReference type="RefSeq" id="WP_047906129.1">
    <property type="nucleotide sequence ID" value="NZ_CP011807.3"/>
</dbReference>
<feature type="signal peptide" evidence="7">
    <location>
        <begin position="1"/>
        <end position="26"/>
    </location>
</feature>
<accession>A0A0H3WUP8</accession>
<evidence type="ECO:0000256" key="2">
    <source>
        <dbReference type="ARBA" id="ARBA00007656"/>
    </source>
</evidence>
<name>A0A0H3WUP8_9BURK</name>
<evidence type="ECO:0000256" key="1">
    <source>
        <dbReference type="ARBA" id="ARBA00000971"/>
    </source>
</evidence>
<dbReference type="PANTHER" id="PTHR47245:SF2">
    <property type="entry name" value="PEPTIDYL-PROLYL CIS-TRANS ISOMERASE HP_0175-RELATED"/>
    <property type="match status" value="1"/>
</dbReference>
<evidence type="ECO:0000256" key="4">
    <source>
        <dbReference type="ARBA" id="ARBA00023110"/>
    </source>
</evidence>
<dbReference type="KEGG" id="pfg:AB870_09200"/>
<organism evidence="9 10">
    <name type="scientific">Pandoraea faecigallinarum</name>
    <dbReference type="NCBI Taxonomy" id="656179"/>
    <lineage>
        <taxon>Bacteria</taxon>
        <taxon>Pseudomonadati</taxon>
        <taxon>Pseudomonadota</taxon>
        <taxon>Betaproteobacteria</taxon>
        <taxon>Burkholderiales</taxon>
        <taxon>Burkholderiaceae</taxon>
        <taxon>Pandoraea</taxon>
    </lineage>
</organism>
<comment type="similarity">
    <text evidence="2">Belongs to the PpiC/parvulin rotamase family.</text>
</comment>
<dbReference type="Gene3D" id="3.10.50.40">
    <property type="match status" value="1"/>
</dbReference>
<evidence type="ECO:0000313" key="9">
    <source>
        <dbReference type="EMBL" id="AKM30241.1"/>
    </source>
</evidence>
<dbReference type="PROSITE" id="PS50198">
    <property type="entry name" value="PPIC_PPIASE_2"/>
    <property type="match status" value="1"/>
</dbReference>
<dbReference type="PATRIC" id="fig|656179.3.peg.1967"/>
<reference evidence="9" key="1">
    <citation type="submission" date="2016-06" db="EMBL/GenBank/DDBJ databases">
        <title>Complete Genome Sequence of Pandoraea faecigallinarum DSM-23572.</title>
        <authorList>
            <person name="Yong D."/>
            <person name="Ee R."/>
            <person name="Lim Y.-L."/>
            <person name="Yin W.-F."/>
            <person name="Chan K.-G."/>
        </authorList>
    </citation>
    <scope>NUCLEOTIDE SEQUENCE</scope>
    <source>
        <strain evidence="9">DSM 23572</strain>
    </source>
</reference>
<evidence type="ECO:0000256" key="3">
    <source>
        <dbReference type="ARBA" id="ARBA00013194"/>
    </source>
</evidence>
<evidence type="ECO:0000256" key="7">
    <source>
        <dbReference type="SAM" id="SignalP"/>
    </source>
</evidence>
<dbReference type="PANTHER" id="PTHR47245">
    <property type="entry name" value="PEPTIDYLPROLYL ISOMERASE"/>
    <property type="match status" value="1"/>
</dbReference>
<evidence type="ECO:0000313" key="10">
    <source>
        <dbReference type="Proteomes" id="UP000035651"/>
    </source>
</evidence>